<feature type="region of interest" description="Disordered" evidence="6">
    <location>
        <begin position="2224"/>
        <end position="2269"/>
    </location>
</feature>
<dbReference type="Gene3D" id="1.20.140.50">
    <property type="entry name" value="alix/aip1 like domains"/>
    <property type="match status" value="1"/>
</dbReference>
<evidence type="ECO:0000259" key="9">
    <source>
        <dbReference type="PROSITE" id="PS51180"/>
    </source>
</evidence>
<feature type="compositionally biased region" description="Polar residues" evidence="6">
    <location>
        <begin position="1586"/>
        <end position="1605"/>
    </location>
</feature>
<dbReference type="RefSeq" id="XP_036357584.1">
    <property type="nucleotide sequence ID" value="XM_036501691.1"/>
</dbReference>
<feature type="region of interest" description="Disordered" evidence="6">
    <location>
        <begin position="693"/>
        <end position="729"/>
    </location>
</feature>
<feature type="region of interest" description="Disordered" evidence="6">
    <location>
        <begin position="783"/>
        <end position="804"/>
    </location>
</feature>
<feature type="domain" description="Tyrosine-protein phosphatase" evidence="7">
    <location>
        <begin position="1804"/>
        <end position="2064"/>
    </location>
</feature>
<keyword evidence="3" id="KW-0963">Cytoplasm</keyword>
<feature type="region of interest" description="Disordered" evidence="6">
    <location>
        <begin position="1431"/>
        <end position="1503"/>
    </location>
</feature>
<feature type="compositionally biased region" description="Basic and acidic residues" evidence="6">
    <location>
        <begin position="2090"/>
        <end position="2102"/>
    </location>
</feature>
<name>A0A7E6EQG2_9MOLL</name>
<dbReference type="PROSITE" id="PS50055">
    <property type="entry name" value="TYR_PHOSPHATASE_PTP"/>
    <property type="match status" value="1"/>
</dbReference>
<feature type="coiled-coil region" evidence="5">
    <location>
        <begin position="599"/>
        <end position="626"/>
    </location>
</feature>
<dbReference type="Pfam" id="PF03097">
    <property type="entry name" value="BRO1"/>
    <property type="match status" value="1"/>
</dbReference>
<dbReference type="GO" id="GO:0032456">
    <property type="term" value="P:endocytic recycling"/>
    <property type="evidence" value="ECO:0007669"/>
    <property type="project" value="TreeGrafter"/>
</dbReference>
<feature type="compositionally biased region" description="Polar residues" evidence="6">
    <location>
        <begin position="1473"/>
        <end position="1492"/>
    </location>
</feature>
<feature type="region of interest" description="Disordered" evidence="6">
    <location>
        <begin position="1174"/>
        <end position="1398"/>
    </location>
</feature>
<dbReference type="PANTHER" id="PTHR23030:SF30">
    <property type="entry name" value="TYROSINE-PROTEIN PHOSPHATASE NON-RECEPTOR TYPE 23"/>
    <property type="match status" value="1"/>
</dbReference>
<dbReference type="KEGG" id="osn:115211750"/>
<reference evidence="11" key="1">
    <citation type="submission" date="2025-08" db="UniProtKB">
        <authorList>
            <consortium name="RefSeq"/>
        </authorList>
    </citation>
    <scope>IDENTIFICATION</scope>
</reference>
<dbReference type="GO" id="GO:0043328">
    <property type="term" value="P:protein transport to vacuole involved in ubiquitin-dependent protein catabolic process via the multivesicular body sorting pathway"/>
    <property type="evidence" value="ECO:0007669"/>
    <property type="project" value="TreeGrafter"/>
</dbReference>
<dbReference type="SMART" id="SM01041">
    <property type="entry name" value="BRO1"/>
    <property type="match status" value="1"/>
</dbReference>
<feature type="region of interest" description="Disordered" evidence="6">
    <location>
        <begin position="1555"/>
        <end position="1620"/>
    </location>
</feature>
<evidence type="ECO:0000259" key="8">
    <source>
        <dbReference type="PROSITE" id="PS50056"/>
    </source>
</evidence>
<accession>A0A7E6EQG2</accession>
<dbReference type="PANTHER" id="PTHR23030">
    <property type="entry name" value="PCD6 INTERACTING PROTEIN-RELATED"/>
    <property type="match status" value="1"/>
</dbReference>
<feature type="coiled-coil region" evidence="5">
    <location>
        <begin position="543"/>
        <end position="570"/>
    </location>
</feature>
<dbReference type="Gene3D" id="1.25.40.280">
    <property type="entry name" value="alix/aip1 like domains"/>
    <property type="match status" value="1"/>
</dbReference>
<evidence type="ECO:0000256" key="2">
    <source>
        <dbReference type="ARBA" id="ARBA00004496"/>
    </source>
</evidence>
<feature type="compositionally biased region" description="Polar residues" evidence="6">
    <location>
        <begin position="1372"/>
        <end position="1398"/>
    </location>
</feature>
<feature type="region of interest" description="Disordered" evidence="6">
    <location>
        <begin position="2080"/>
        <end position="2144"/>
    </location>
</feature>
<feature type="region of interest" description="Disordered" evidence="6">
    <location>
        <begin position="1110"/>
        <end position="1154"/>
    </location>
</feature>
<feature type="compositionally biased region" description="Polar residues" evidence="6">
    <location>
        <begin position="1019"/>
        <end position="1033"/>
    </location>
</feature>
<feature type="compositionally biased region" description="Low complexity" evidence="6">
    <location>
        <begin position="1443"/>
        <end position="1472"/>
    </location>
</feature>
<dbReference type="InterPro" id="IPR000242">
    <property type="entry name" value="PTP_cat"/>
</dbReference>
<comment type="subcellular location">
    <subcellularLocation>
        <location evidence="2">Cytoplasm</location>
    </subcellularLocation>
    <subcellularLocation>
        <location evidence="1">Endosome</location>
    </subcellularLocation>
</comment>
<dbReference type="InterPro" id="IPR016130">
    <property type="entry name" value="Tyr_Pase_AS"/>
</dbReference>
<dbReference type="SUPFAM" id="SSF52799">
    <property type="entry name" value="(Phosphotyrosine protein) phosphatases II"/>
    <property type="match status" value="1"/>
</dbReference>
<feature type="compositionally biased region" description="Low complexity" evidence="6">
    <location>
        <begin position="2170"/>
        <end position="2181"/>
    </location>
</feature>
<feature type="compositionally biased region" description="Low complexity" evidence="6">
    <location>
        <begin position="756"/>
        <end position="770"/>
    </location>
</feature>
<feature type="compositionally biased region" description="Basic and acidic residues" evidence="6">
    <location>
        <begin position="2113"/>
        <end position="2126"/>
    </location>
</feature>
<feature type="compositionally biased region" description="Low complexity" evidence="6">
    <location>
        <begin position="1034"/>
        <end position="1049"/>
    </location>
</feature>
<dbReference type="CDD" id="cd09234">
    <property type="entry name" value="V_HD-PTP_like"/>
    <property type="match status" value="1"/>
</dbReference>
<feature type="domain" description="Tyrosine specific protein phosphatases" evidence="8">
    <location>
        <begin position="1980"/>
        <end position="2055"/>
    </location>
</feature>
<feature type="compositionally biased region" description="Pro residues" evidence="6">
    <location>
        <begin position="1240"/>
        <end position="1256"/>
    </location>
</feature>
<feature type="compositionally biased region" description="Polar residues" evidence="6">
    <location>
        <begin position="1055"/>
        <end position="1074"/>
    </location>
</feature>
<dbReference type="InterPro" id="IPR000387">
    <property type="entry name" value="Tyr_Pase_dom"/>
</dbReference>
<feature type="compositionally biased region" description="Polar residues" evidence="6">
    <location>
        <begin position="1308"/>
        <end position="1319"/>
    </location>
</feature>
<dbReference type="InterPro" id="IPR004328">
    <property type="entry name" value="BRO1_dom"/>
</dbReference>
<dbReference type="PROSITE" id="PS51180">
    <property type="entry name" value="BRO1"/>
    <property type="match status" value="1"/>
</dbReference>
<evidence type="ECO:0000256" key="4">
    <source>
        <dbReference type="ARBA" id="ARBA00022753"/>
    </source>
</evidence>
<feature type="region of interest" description="Disordered" evidence="6">
    <location>
        <begin position="1663"/>
        <end position="1708"/>
    </location>
</feature>
<feature type="compositionally biased region" description="Low complexity" evidence="6">
    <location>
        <begin position="1559"/>
        <end position="1580"/>
    </location>
</feature>
<dbReference type="PROSITE" id="PS50056">
    <property type="entry name" value="TYR_PHOSPHATASE_2"/>
    <property type="match status" value="1"/>
</dbReference>
<feature type="compositionally biased region" description="Pro residues" evidence="6">
    <location>
        <begin position="1266"/>
        <end position="1289"/>
    </location>
</feature>
<dbReference type="InterPro" id="IPR029021">
    <property type="entry name" value="Prot-tyrosine_phosphatase-like"/>
</dbReference>
<gene>
    <name evidence="11" type="primary">LOC115211750</name>
</gene>
<dbReference type="InterPro" id="IPR025304">
    <property type="entry name" value="ALIX_V_dom"/>
</dbReference>
<evidence type="ECO:0000256" key="3">
    <source>
        <dbReference type="ARBA" id="ARBA00022490"/>
    </source>
</evidence>
<dbReference type="InterPro" id="IPR038499">
    <property type="entry name" value="BRO1_sf"/>
</dbReference>
<dbReference type="SMART" id="SM00404">
    <property type="entry name" value="PTPc_motif"/>
    <property type="match status" value="1"/>
</dbReference>
<dbReference type="GO" id="GO:0005768">
    <property type="term" value="C:endosome"/>
    <property type="evidence" value="ECO:0007669"/>
    <property type="project" value="UniProtKB-SubCell"/>
</dbReference>
<dbReference type="PROSITE" id="PS00383">
    <property type="entry name" value="TYR_PHOSPHATASE_1"/>
    <property type="match status" value="1"/>
</dbReference>
<feature type="compositionally biased region" description="Polar residues" evidence="6">
    <location>
        <begin position="1331"/>
        <end position="1358"/>
    </location>
</feature>
<feature type="compositionally biased region" description="Polar residues" evidence="6">
    <location>
        <begin position="1663"/>
        <end position="1699"/>
    </location>
</feature>
<dbReference type="Pfam" id="PF13949">
    <property type="entry name" value="ALIX_LYPXL_bnd"/>
    <property type="match status" value="1"/>
</dbReference>
<feature type="compositionally biased region" description="Polar residues" evidence="6">
    <location>
        <begin position="2233"/>
        <end position="2244"/>
    </location>
</feature>
<dbReference type="GO" id="GO:0045022">
    <property type="term" value="P:early endosome to late endosome transport"/>
    <property type="evidence" value="ECO:0007669"/>
    <property type="project" value="TreeGrafter"/>
</dbReference>
<dbReference type="Proteomes" id="UP000515154">
    <property type="component" value="Linkage group LG1"/>
</dbReference>
<feature type="region of interest" description="Disordered" evidence="6">
    <location>
        <begin position="1019"/>
        <end position="1083"/>
    </location>
</feature>
<keyword evidence="10" id="KW-1185">Reference proteome</keyword>
<feature type="compositionally biased region" description="Low complexity" evidence="6">
    <location>
        <begin position="1290"/>
        <end position="1306"/>
    </location>
</feature>
<dbReference type="Pfam" id="PF00102">
    <property type="entry name" value="Y_phosphatase"/>
    <property type="match status" value="1"/>
</dbReference>
<evidence type="ECO:0000256" key="6">
    <source>
        <dbReference type="SAM" id="MobiDB-lite"/>
    </source>
</evidence>
<dbReference type="Gene3D" id="3.90.190.10">
    <property type="entry name" value="Protein tyrosine phosphatase superfamily"/>
    <property type="match status" value="1"/>
</dbReference>
<dbReference type="InterPro" id="IPR003595">
    <property type="entry name" value="Tyr_Pase_cat"/>
</dbReference>
<feature type="compositionally biased region" description="Polar residues" evidence="6">
    <location>
        <begin position="702"/>
        <end position="712"/>
    </location>
</feature>
<evidence type="ECO:0000313" key="11">
    <source>
        <dbReference type="RefSeq" id="XP_036357584.1"/>
    </source>
</evidence>
<feature type="region of interest" description="Disordered" evidence="6">
    <location>
        <begin position="746"/>
        <end position="771"/>
    </location>
</feature>
<feature type="domain" description="BRO1" evidence="9">
    <location>
        <begin position="8"/>
        <end position="393"/>
    </location>
</feature>
<feature type="compositionally biased region" description="Low complexity" evidence="6">
    <location>
        <begin position="1359"/>
        <end position="1371"/>
    </location>
</feature>
<proteinExistence type="predicted"/>
<evidence type="ECO:0000259" key="7">
    <source>
        <dbReference type="PROSITE" id="PS50055"/>
    </source>
</evidence>
<dbReference type="PRINTS" id="PR00700">
    <property type="entry name" value="PRTYPHPHTASE"/>
</dbReference>
<evidence type="ECO:0000256" key="1">
    <source>
        <dbReference type="ARBA" id="ARBA00004177"/>
    </source>
</evidence>
<feature type="region of interest" description="Disordered" evidence="6">
    <location>
        <begin position="2157"/>
        <end position="2204"/>
    </location>
</feature>
<dbReference type="Gene3D" id="1.20.120.560">
    <property type="entry name" value="alix/aip1 in complex with the ypdl late domain"/>
    <property type="match status" value="1"/>
</dbReference>
<feature type="compositionally biased region" description="Low complexity" evidence="6">
    <location>
        <begin position="1606"/>
        <end position="1620"/>
    </location>
</feature>
<keyword evidence="5" id="KW-0175">Coiled coil</keyword>
<dbReference type="GO" id="GO:0004725">
    <property type="term" value="F:protein tyrosine phosphatase activity"/>
    <property type="evidence" value="ECO:0007669"/>
    <property type="project" value="InterPro"/>
</dbReference>
<dbReference type="SMART" id="SM00194">
    <property type="entry name" value="PTPc"/>
    <property type="match status" value="1"/>
</dbReference>
<feature type="compositionally biased region" description="Polar residues" evidence="6">
    <location>
        <begin position="1220"/>
        <end position="1232"/>
    </location>
</feature>
<feature type="compositionally biased region" description="Low complexity" evidence="6">
    <location>
        <begin position="1493"/>
        <end position="1503"/>
    </location>
</feature>
<organism evidence="10 11">
    <name type="scientific">Octopus sinensis</name>
    <name type="common">East Asian common octopus</name>
    <dbReference type="NCBI Taxonomy" id="2607531"/>
    <lineage>
        <taxon>Eukaryota</taxon>
        <taxon>Metazoa</taxon>
        <taxon>Spiralia</taxon>
        <taxon>Lophotrochozoa</taxon>
        <taxon>Mollusca</taxon>
        <taxon>Cephalopoda</taxon>
        <taxon>Coleoidea</taxon>
        <taxon>Octopodiformes</taxon>
        <taxon>Octopoda</taxon>
        <taxon>Incirrata</taxon>
        <taxon>Octopodidae</taxon>
        <taxon>Octopus</taxon>
    </lineage>
</organism>
<feature type="compositionally biased region" description="Polar residues" evidence="6">
    <location>
        <begin position="1194"/>
        <end position="1205"/>
    </location>
</feature>
<keyword evidence="4" id="KW-0967">Endosome</keyword>
<protein>
    <submittedName>
        <fullName evidence="11">Tyrosine-protein phosphatase non-receptor type 23 isoform X1</fullName>
    </submittedName>
</protein>
<evidence type="ECO:0000313" key="10">
    <source>
        <dbReference type="Proteomes" id="UP000515154"/>
    </source>
</evidence>
<sequence length="2269" mass="251515">MEAVPRMPMLCFSLKHSPEYVEFGPVLKKIIREQYSEDPALYNKACNDLEHMRQVAVSVPRDFTGCSTLKRYYAQLQFLQSRFKLGQDDEDAIPFTWEDVHTGREYVYQDIKFEQACILYNIGALHSILGAADTRTTAEGMKVSCTHFQCAAWAFEYLRDYYTAYSQDLSREMMSFHVNLMLAQAQECILEKSMSDSRKSTITAKVAAEIVEYYKLALKNAAIVYDQGILGSSLYKAWKRRMECKMLFYQCIKYFYLGQQADDQQKWGERVTYFSTAHDRLTECMKLSKADDMQEPLQFTYDVVVGKYDSAKKDNDFIYHEKVPDLECLPEVKGASLVKGIPFNPNDPEISGPDIFQKLVPIEAHEAASLYSEEKAKISRKLTGMIEEKNEELEHFLTSLQLEKSILEPEASRLPQDLLERCAAISARPNAIKDLVDVMGKLSGFATEVEMGIKEVKELIEKEIKAEEEFEKTFGKRPPMTILNQIQKDCELYESGHARGSKSNKDLHKAMNAHVANLKLISGPLEDIQNSLPNYDSIKNPEEEAVQKELKKLLAKVDEMKSQRVMLEEQFRTKLQEDDITNVLVTQEANKQEIFEEQLKKHDKTINLIEQNLAAQENILRALTNANAKFANTRKTITEIRVKRETLIKELMNSYDVYEDLLAKSHKGLEFYTKLGSSIEQMLRRTRSVCQVQEEERGQIKNKYNSKTSTPSRPAAPKPGSNVQSSLPSFEGPKLKDYLPYMKPATFGKGAKGQTDSHSSGSSTPDGSVSLPDLTAASVVLHHEGDGGSSGALPAGVGGSISQGTQSADTQQFIVTAVPFKIPSSADTGAISVPSSGTPVEMSRTLPLTGPSYVAQEQQESRQCKPQLLPPPQQRQQHTTNTVSAVATPIASPTMDVQAYSHVLPSTAGVNSTFNRQQGISVSANVQDPANFPNTSRVQAGGPQYYHSQDVQQSQQYSASTSVPSALPQSAHLVHYPNQQQIPATNYQAAPAGHIDSMYPDLYSYQQVYCQNVSEQHQRQQIPYSMPPSTAATHPQPQIYSSQSPSQHPYGDRFSVSQPGYSSPSRTTPNQQSHMPGPPTQQPVYGQMVAQQQYPSSTRVAPYQIPSAQPISASQGQVPTQRWNPNMDPTHSPSHTQYQMPNASQQHPSAASSMSYIHSAGSYGVTSPAVGQNQPMPWASPSKLAAGSGHPSGQYMSNVPLQHVSQPQQPQQPAHMNYPPGSTSQYGQQHPTFTGHHPPQGQPQPPPQPQAQPQLPPQAQHQLPPQAQPQLPPQAQHPPQAQPQLPPQAQPQLQPQLHPQAQPLQHIPTAQPSAMSSSAGLQPPGLPPQIPNQWKQNQPQAPSQQTWIPNQSYGGLSHQQVIGQPQPGQIISSRFQSPAVPQSSPQHTYNQTPSQEMTANQQILAGSSHQTPYSQSYSVQAAKPTILDHSQQMATARMPSPVQQNQATQQQLQSGTSQIQPPSTQSSFQQQQNTMGVMQSHPNQGMTGVSTVQPQQQQQDPNFQQKLSTNVAPLSQQHLPGMTTQVPPLQQQQMQPGITPSHPQQIVAQQGVLPRQPTQQSNPNMLQNQSQQQITSGTSQGHLQPAHTQQVTSGQQQSNLQQMATSSVQGPSSQQQSGNQILSDVSAGHLQQPLSQYTPPSSTIITSADLNVTIQPQFTTVQNSNIQTSGPGQPSPQHTFKQSVTTSQSQPATQVSSHILNPPKLSRQWSGSTVSSLDDILSSSPENVRETTIADIVLTPKVLTPQEIQQQKEEAIKNNAMKLAQKQDPYQDKETLDKFVIEVEKFEKVVQGLSKPTLNGPSPLDSIWKELCDEQEKDSRKRSMAAARCDAMKNRDPDIMPYDDSRVLLTSQKDDYINASWLDELVLSCPKFIATQFPLNVTIVDFWIMVYEQGAEVIVKLFSEAEEGKKYPNYWPTEKGQIIFHGPIGLTLQTCKEKEFWTERLIYLTHSETKQARTIVHLQYRNWPVSGFPEKIPYLLQFIAEVHSFYRQQRSLTKPVIVHCSNGVGRTGTFISVYAGVEEVNHANGILDIQALCQKMMKKRRYIIRDKEQLKYCYDTILYHAEDLLMKRGILTNKASFGDKLPNPGDKTHQRKPSEDLTKINVSSAQTETSKDSKVTSSKSEETNSEVDSGKVVDSTSSNLPDLVQQQCNLNTSDATGEAQVESRSRSGSGSSSKSIGTAGGSSGTTSMSNSPQHIGSSQQKDIPLSLAQLQNPNTFTLELTAGRKKITKSSFTNKTTSITDSMNDPDDPLSSLDPLWSIKKKEDS</sequence>
<evidence type="ECO:0000256" key="5">
    <source>
        <dbReference type="SAM" id="Coils"/>
    </source>
</evidence>